<reference evidence="5" key="1">
    <citation type="journal article" date="2017" name="Genome Announc.">
        <title>Genome sequences of Cyberlindnera fabianii 65, Pichia kudriavzevii 129, and Saccharomyces cerevisiae 131 isolated from fermented masau fruits in Zimbabwe.</title>
        <authorList>
            <person name="van Rijswijck I.M.H."/>
            <person name="Derks M.F.L."/>
            <person name="Abee T."/>
            <person name="de Ridder D."/>
            <person name="Smid E.J."/>
        </authorList>
    </citation>
    <scope>NUCLEOTIDE SEQUENCE [LARGE SCALE GENOMIC DNA]</scope>
    <source>
        <strain evidence="5">129</strain>
    </source>
</reference>
<dbReference type="InterPro" id="IPR014756">
    <property type="entry name" value="Ig_E-set"/>
</dbReference>
<dbReference type="Proteomes" id="UP000189274">
    <property type="component" value="Unassembled WGS sequence"/>
</dbReference>
<protein>
    <submittedName>
        <fullName evidence="4">Cruciform DNA-recognizing protein 1</fullName>
    </submittedName>
</protein>
<evidence type="ECO:0000259" key="3">
    <source>
        <dbReference type="Pfam" id="PF16561"/>
    </source>
</evidence>
<accession>A0A1V2LQI5</accession>
<dbReference type="InterPro" id="IPR050827">
    <property type="entry name" value="CRP1_MDG1_kinase"/>
</dbReference>
<dbReference type="PANTHER" id="PTHR10343:SF84">
    <property type="entry name" value="5'-AMP-ACTIVATED PROTEIN KINASE SUBUNIT BETA-1"/>
    <property type="match status" value="1"/>
</dbReference>
<dbReference type="VEuPathDB" id="FungiDB:C5L36_0D03390"/>
<dbReference type="SUPFAM" id="SSF81296">
    <property type="entry name" value="E set domains"/>
    <property type="match status" value="1"/>
</dbReference>
<evidence type="ECO:0000313" key="4">
    <source>
        <dbReference type="EMBL" id="ONH74581.1"/>
    </source>
</evidence>
<sequence length="255" mass="27899">MSSYTFTYPAKEGIEDVVVTGTFDNWSQSLPMIKRGKQWEIEVPLSPKDGKIEFKFILNNGEWVISDEYWTVVDDSGNVNNYIELNRETNSWDGNKGGKTTKTTKTEGVNSAYIPESGGLSAKIQSKETDNNASAKIQSKETDNNASATVMPSTEGIQSTPLGEPGIVVPDTKDPSVNAAFTEVSNVDAKALNAEMKAKEKSKSQSQNSDPEKVKYVKKVKKSTSPSPRSPTEETPSTGTAKKQGLFSRMKNKLK</sequence>
<comment type="caution">
    <text evidence="4">The sequence shown here is derived from an EMBL/GenBank/DDBJ whole genome shotgun (WGS) entry which is preliminary data.</text>
</comment>
<evidence type="ECO:0000256" key="2">
    <source>
        <dbReference type="SAM" id="MobiDB-lite"/>
    </source>
</evidence>
<dbReference type="PANTHER" id="PTHR10343">
    <property type="entry name" value="5'-AMP-ACTIVATED PROTEIN KINASE , BETA SUBUNIT"/>
    <property type="match status" value="1"/>
</dbReference>
<gene>
    <name evidence="4" type="ORF">BOH78_2332</name>
</gene>
<proteinExistence type="inferred from homology"/>
<name>A0A1V2LQI5_PICKU</name>
<evidence type="ECO:0000256" key="1">
    <source>
        <dbReference type="ARBA" id="ARBA00010926"/>
    </source>
</evidence>
<dbReference type="Pfam" id="PF16561">
    <property type="entry name" value="AMPK1_CBM"/>
    <property type="match status" value="1"/>
</dbReference>
<dbReference type="Gene3D" id="2.60.40.10">
    <property type="entry name" value="Immunoglobulins"/>
    <property type="match status" value="1"/>
</dbReference>
<feature type="region of interest" description="Disordered" evidence="2">
    <location>
        <begin position="111"/>
        <end position="174"/>
    </location>
</feature>
<organism evidence="4 5">
    <name type="scientific">Pichia kudriavzevii</name>
    <name type="common">Yeast</name>
    <name type="synonym">Issatchenkia orientalis</name>
    <dbReference type="NCBI Taxonomy" id="4909"/>
    <lineage>
        <taxon>Eukaryota</taxon>
        <taxon>Fungi</taxon>
        <taxon>Dikarya</taxon>
        <taxon>Ascomycota</taxon>
        <taxon>Saccharomycotina</taxon>
        <taxon>Pichiomycetes</taxon>
        <taxon>Pichiales</taxon>
        <taxon>Pichiaceae</taxon>
        <taxon>Pichia</taxon>
    </lineage>
</organism>
<feature type="domain" description="AMP-activated protein kinase glycogen-binding" evidence="3">
    <location>
        <begin position="12"/>
        <end position="88"/>
    </location>
</feature>
<feature type="compositionally biased region" description="Polar residues" evidence="2">
    <location>
        <begin position="144"/>
        <end position="161"/>
    </location>
</feature>
<dbReference type="AlphaFoldDB" id="A0A1V2LQI5"/>
<evidence type="ECO:0000313" key="5">
    <source>
        <dbReference type="Proteomes" id="UP000189274"/>
    </source>
</evidence>
<dbReference type="InterPro" id="IPR013783">
    <property type="entry name" value="Ig-like_fold"/>
</dbReference>
<comment type="similarity">
    <text evidence="1">Belongs to the 5'-AMP-activated protein kinase beta subunit family.</text>
</comment>
<dbReference type="InterPro" id="IPR032640">
    <property type="entry name" value="AMPK1_CBM"/>
</dbReference>
<feature type="region of interest" description="Disordered" evidence="2">
    <location>
        <begin position="195"/>
        <end position="255"/>
    </location>
</feature>
<dbReference type="EMBL" id="MQVM01000009">
    <property type="protein sequence ID" value="ONH74581.1"/>
    <property type="molecule type" value="Genomic_DNA"/>
</dbReference>
<dbReference type="CDD" id="cd02859">
    <property type="entry name" value="E_set_AMPKbeta_like_N"/>
    <property type="match status" value="1"/>
</dbReference>